<dbReference type="Gene3D" id="3.30.70.1290">
    <property type="entry name" value="Transposase IS200-like"/>
    <property type="match status" value="1"/>
</dbReference>
<accession>A0A1G2EEE5</accession>
<proteinExistence type="predicted"/>
<dbReference type="AlphaFoldDB" id="A0A1G2EEE5"/>
<organism evidence="2 3">
    <name type="scientific">Candidatus Nealsonbacteria bacterium RIFCSPLOWO2_01_FULL_43_32</name>
    <dbReference type="NCBI Taxonomy" id="1801672"/>
    <lineage>
        <taxon>Bacteria</taxon>
        <taxon>Candidatus Nealsoniibacteriota</taxon>
    </lineage>
</organism>
<gene>
    <name evidence="2" type="ORF">A2896_00965</name>
</gene>
<dbReference type="PANTHER" id="PTHR34322">
    <property type="entry name" value="TRANSPOSASE, Y1_TNP DOMAIN-CONTAINING"/>
    <property type="match status" value="1"/>
</dbReference>
<dbReference type="Pfam" id="PF01797">
    <property type="entry name" value="Y1_Tnp"/>
    <property type="match status" value="1"/>
</dbReference>
<dbReference type="Proteomes" id="UP000178647">
    <property type="component" value="Unassembled WGS sequence"/>
</dbReference>
<dbReference type="InterPro" id="IPR036515">
    <property type="entry name" value="Transposase_17_sf"/>
</dbReference>
<sequence length="241" mass="28497">MPYRKEKFINEGVYHIVLRALDDNLIFKNIDDHYRGIFSIYEFNTTKAVIIRDRRKVRSHVKKILKKANRDPRFATDSREKILEILAFCLMPNHIHLLVRQLREGGIIKFMRKFGAGYGGYFNKKYSRKGHVFQGNFKSVFIKNDEQLKVVWAYIHANPISLVWPKWKERGIANFGKASKFLENYKWSSYLDYLGVANFPSVTGREFILEIIGDQSKCREFLENYIKYKGRVKEFPALVLE</sequence>
<comment type="caution">
    <text evidence="2">The sequence shown here is derived from an EMBL/GenBank/DDBJ whole genome shotgun (WGS) entry which is preliminary data.</text>
</comment>
<feature type="domain" description="Transposase IS200-like" evidence="1">
    <location>
        <begin position="9"/>
        <end position="158"/>
    </location>
</feature>
<reference evidence="2 3" key="1">
    <citation type="journal article" date="2016" name="Nat. Commun.">
        <title>Thousands of microbial genomes shed light on interconnected biogeochemical processes in an aquifer system.</title>
        <authorList>
            <person name="Anantharaman K."/>
            <person name="Brown C.T."/>
            <person name="Hug L.A."/>
            <person name="Sharon I."/>
            <person name="Castelle C.J."/>
            <person name="Probst A.J."/>
            <person name="Thomas B.C."/>
            <person name="Singh A."/>
            <person name="Wilkins M.J."/>
            <person name="Karaoz U."/>
            <person name="Brodie E.L."/>
            <person name="Williams K.H."/>
            <person name="Hubbard S.S."/>
            <person name="Banfield J.F."/>
        </authorList>
    </citation>
    <scope>NUCLEOTIDE SEQUENCE [LARGE SCALE GENOMIC DNA]</scope>
</reference>
<dbReference type="PANTHER" id="PTHR34322:SF2">
    <property type="entry name" value="TRANSPOSASE IS200-LIKE DOMAIN-CONTAINING PROTEIN"/>
    <property type="match status" value="1"/>
</dbReference>
<evidence type="ECO:0000313" key="3">
    <source>
        <dbReference type="Proteomes" id="UP000178647"/>
    </source>
</evidence>
<dbReference type="STRING" id="1801672.A2896_00965"/>
<dbReference type="GO" id="GO:0004803">
    <property type="term" value="F:transposase activity"/>
    <property type="evidence" value="ECO:0007669"/>
    <property type="project" value="InterPro"/>
</dbReference>
<dbReference type="SUPFAM" id="SSF143422">
    <property type="entry name" value="Transposase IS200-like"/>
    <property type="match status" value="1"/>
</dbReference>
<dbReference type="GO" id="GO:0003677">
    <property type="term" value="F:DNA binding"/>
    <property type="evidence" value="ECO:0007669"/>
    <property type="project" value="InterPro"/>
</dbReference>
<evidence type="ECO:0000259" key="1">
    <source>
        <dbReference type="SMART" id="SM01321"/>
    </source>
</evidence>
<evidence type="ECO:0000313" key="2">
    <source>
        <dbReference type="EMBL" id="OGZ24175.1"/>
    </source>
</evidence>
<dbReference type="InterPro" id="IPR002686">
    <property type="entry name" value="Transposase_17"/>
</dbReference>
<name>A0A1G2EEE5_9BACT</name>
<dbReference type="SMART" id="SM01321">
    <property type="entry name" value="Y1_Tnp"/>
    <property type="match status" value="1"/>
</dbReference>
<protein>
    <recommendedName>
        <fullName evidence="1">Transposase IS200-like domain-containing protein</fullName>
    </recommendedName>
</protein>
<dbReference type="EMBL" id="MHMH01000017">
    <property type="protein sequence ID" value="OGZ24175.1"/>
    <property type="molecule type" value="Genomic_DNA"/>
</dbReference>
<dbReference type="GO" id="GO:0006313">
    <property type="term" value="P:DNA transposition"/>
    <property type="evidence" value="ECO:0007669"/>
    <property type="project" value="InterPro"/>
</dbReference>